<dbReference type="GeneID" id="115884712"/>
<gene>
    <name evidence="3" type="primary">LOC115884712</name>
    <name evidence="4" type="synonym">LOC115891800</name>
</gene>
<evidence type="ECO:0000313" key="3">
    <source>
        <dbReference type="RefSeq" id="XP_030759218.1"/>
    </source>
</evidence>
<name>A0A6J2Y5W0_SITOR</name>
<evidence type="ECO:0000313" key="4">
    <source>
        <dbReference type="RefSeq" id="XP_030768219.1"/>
    </source>
</evidence>
<proteinExistence type="predicted"/>
<dbReference type="RefSeq" id="XP_030768219.1">
    <property type="nucleotide sequence ID" value="XM_030912359.1"/>
</dbReference>
<dbReference type="RefSeq" id="XP_030759218.1">
    <property type="nucleotide sequence ID" value="XM_030903358.1"/>
</dbReference>
<feature type="compositionally biased region" description="Pro residues" evidence="1">
    <location>
        <begin position="41"/>
        <end position="50"/>
    </location>
</feature>
<feature type="region of interest" description="Disordered" evidence="1">
    <location>
        <begin position="1"/>
        <end position="67"/>
    </location>
</feature>
<dbReference type="KEGG" id="soy:115891800"/>
<organism evidence="2 3">
    <name type="scientific">Sitophilus oryzae</name>
    <name type="common">Rice weevil</name>
    <name type="synonym">Curculio oryzae</name>
    <dbReference type="NCBI Taxonomy" id="7048"/>
    <lineage>
        <taxon>Eukaryota</taxon>
        <taxon>Metazoa</taxon>
        <taxon>Ecdysozoa</taxon>
        <taxon>Arthropoda</taxon>
        <taxon>Hexapoda</taxon>
        <taxon>Insecta</taxon>
        <taxon>Pterygota</taxon>
        <taxon>Neoptera</taxon>
        <taxon>Endopterygota</taxon>
        <taxon>Coleoptera</taxon>
        <taxon>Polyphaga</taxon>
        <taxon>Cucujiformia</taxon>
        <taxon>Curculionidae</taxon>
        <taxon>Dryophthorinae</taxon>
        <taxon>Sitophilus</taxon>
    </lineage>
</organism>
<dbReference type="AlphaFoldDB" id="A0A6J2Y5W0"/>
<accession>A0A6J2Y5W0</accession>
<reference evidence="3 4" key="1">
    <citation type="submission" date="2025-04" db="UniProtKB">
        <authorList>
            <consortium name="RefSeq"/>
        </authorList>
    </citation>
    <scope>IDENTIFICATION</scope>
    <source>
        <tissue evidence="3 4">Gonads</tissue>
    </source>
</reference>
<protein>
    <submittedName>
        <fullName evidence="3">Uncharacterized protein LOC115884712</fullName>
    </submittedName>
    <submittedName>
        <fullName evidence="4">Uncharacterized protein LOC115891800</fullName>
    </submittedName>
</protein>
<dbReference type="KEGG" id="soy:115884712"/>
<evidence type="ECO:0000313" key="2">
    <source>
        <dbReference type="Proteomes" id="UP000504635"/>
    </source>
</evidence>
<evidence type="ECO:0000256" key="1">
    <source>
        <dbReference type="SAM" id="MobiDB-lite"/>
    </source>
</evidence>
<dbReference type="OrthoDB" id="6777864at2759"/>
<sequence>MDDCYCGPGPSRRVPRMGASSYGSRAPPPYDRPLPLSMPTAPRPRSPPRMPTTVPGHVRQGGYNPDETITNILDQTIRGDSTILRAPQPERLEETLDELNKLEYIERQNVEDDLREFQKNRRKLVFNVVSLQLSKTKKSLHKAAKKLGLK</sequence>
<dbReference type="Proteomes" id="UP000504635">
    <property type="component" value="Unplaced"/>
</dbReference>
<keyword evidence="2" id="KW-1185">Reference proteome</keyword>